<dbReference type="Proteomes" id="UP000241462">
    <property type="component" value="Unassembled WGS sequence"/>
</dbReference>
<dbReference type="EMBL" id="KZ678462">
    <property type="protein sequence ID" value="PSR83299.1"/>
    <property type="molecule type" value="Genomic_DNA"/>
</dbReference>
<accession>A0A2T3A5M7</accession>
<protein>
    <submittedName>
        <fullName evidence="2">Uncharacterized protein</fullName>
    </submittedName>
</protein>
<dbReference type="InParanoid" id="A0A2T3A5M7"/>
<feature type="transmembrane region" description="Helical" evidence="1">
    <location>
        <begin position="57"/>
        <end position="76"/>
    </location>
</feature>
<evidence type="ECO:0000313" key="2">
    <source>
        <dbReference type="EMBL" id="PSR83299.1"/>
    </source>
</evidence>
<evidence type="ECO:0000256" key="1">
    <source>
        <dbReference type="SAM" id="Phobius"/>
    </source>
</evidence>
<evidence type="ECO:0000313" key="3">
    <source>
        <dbReference type="Proteomes" id="UP000241462"/>
    </source>
</evidence>
<keyword evidence="1" id="KW-1133">Transmembrane helix</keyword>
<sequence length="78" mass="8808">MSTLFRQSTPLRLWHLVCVYVCAWPLQGSQILTCSTRSHCPLGGDGVMVISFWSRDLLVLFFLLFVCSVALCIACLPW</sequence>
<keyword evidence="1" id="KW-0812">Transmembrane</keyword>
<keyword evidence="3" id="KW-1185">Reference proteome</keyword>
<name>A0A2T3A5M7_9PEZI</name>
<proteinExistence type="predicted"/>
<reference evidence="2 3" key="1">
    <citation type="journal article" date="2018" name="Mycol. Prog.">
        <title>Coniella lustricola, a new species from submerged detritus.</title>
        <authorList>
            <person name="Raudabaugh D.B."/>
            <person name="Iturriaga T."/>
            <person name="Carver A."/>
            <person name="Mondo S."/>
            <person name="Pangilinan J."/>
            <person name="Lipzen A."/>
            <person name="He G."/>
            <person name="Amirebrahimi M."/>
            <person name="Grigoriev I.V."/>
            <person name="Miller A.N."/>
        </authorList>
    </citation>
    <scope>NUCLEOTIDE SEQUENCE [LARGE SCALE GENOMIC DNA]</scope>
    <source>
        <strain evidence="2 3">B22-T-1</strain>
    </source>
</reference>
<dbReference type="AlphaFoldDB" id="A0A2T3A5M7"/>
<organism evidence="2 3">
    <name type="scientific">Coniella lustricola</name>
    <dbReference type="NCBI Taxonomy" id="2025994"/>
    <lineage>
        <taxon>Eukaryota</taxon>
        <taxon>Fungi</taxon>
        <taxon>Dikarya</taxon>
        <taxon>Ascomycota</taxon>
        <taxon>Pezizomycotina</taxon>
        <taxon>Sordariomycetes</taxon>
        <taxon>Sordariomycetidae</taxon>
        <taxon>Diaporthales</taxon>
        <taxon>Schizoparmaceae</taxon>
        <taxon>Coniella</taxon>
    </lineage>
</organism>
<keyword evidence="1" id="KW-0472">Membrane</keyword>
<gene>
    <name evidence="2" type="ORF">BD289DRAFT_436093</name>
</gene>